<feature type="transmembrane region" description="Helical" evidence="1">
    <location>
        <begin position="33"/>
        <end position="54"/>
    </location>
</feature>
<reference evidence="2 3" key="1">
    <citation type="journal article" date="2012" name="MBio">
        <title>Identification of a highly transmissible animal-independent Staphylococcus aureus ST398 clone with distinct genomic and cell adhesion properties.</title>
        <authorList>
            <person name="Uhlemann A.C."/>
            <person name="Porcella S.F."/>
            <person name="Trivedi S."/>
            <person name="Sullivan S.B."/>
            <person name="Hafer C."/>
            <person name="Kennedy A.D."/>
            <person name="Barbian K.D."/>
            <person name="McCarthy A.J."/>
            <person name="Street C."/>
            <person name="Hirschberg D.L."/>
            <person name="Lipkin W.I."/>
            <person name="Lindsay J.A."/>
            <person name="DeLeo F.R."/>
            <person name="Lowy F.D."/>
        </authorList>
    </citation>
    <scope>NUCLEOTIDE SEQUENCE [LARGE SCALE GENOMIC DNA]</scope>
    <source>
        <strain evidence="2 3">DR10</strain>
    </source>
</reference>
<name>A0ABC9PXA8_STAA5</name>
<organism evidence="2 3">
    <name type="scientific">Staphylococcus aureus subsp. aureus DR10</name>
    <dbReference type="NCBI Taxonomy" id="1155079"/>
    <lineage>
        <taxon>Bacteria</taxon>
        <taxon>Bacillati</taxon>
        <taxon>Bacillota</taxon>
        <taxon>Bacilli</taxon>
        <taxon>Bacillales</taxon>
        <taxon>Staphylococcaceae</taxon>
        <taxon>Staphylococcus</taxon>
    </lineage>
</organism>
<feature type="transmembrane region" description="Helical" evidence="1">
    <location>
        <begin position="66"/>
        <end position="86"/>
    </location>
</feature>
<keyword evidence="1" id="KW-1133">Transmembrane helix</keyword>
<evidence type="ECO:0000256" key="1">
    <source>
        <dbReference type="SAM" id="Phobius"/>
    </source>
</evidence>
<accession>A0ABC9PXA8</accession>
<dbReference type="InterPro" id="IPR021493">
    <property type="entry name" value="DUF3147"/>
</dbReference>
<dbReference type="Proteomes" id="UP000003093">
    <property type="component" value="Unassembled WGS sequence"/>
</dbReference>
<keyword evidence="1" id="KW-0812">Transmembrane</keyword>
<feature type="transmembrane region" description="Helical" evidence="1">
    <location>
        <begin position="98"/>
        <end position="116"/>
    </location>
</feature>
<protein>
    <submittedName>
        <fullName evidence="2">Permease</fullName>
    </submittedName>
</protein>
<evidence type="ECO:0000313" key="2">
    <source>
        <dbReference type="EMBL" id="EIA13165.1"/>
    </source>
</evidence>
<gene>
    <name evidence="2" type="ORF">ST398NM02_2753</name>
</gene>
<dbReference type="EMBL" id="AIDT01000022">
    <property type="protein sequence ID" value="EIA13165.1"/>
    <property type="molecule type" value="Genomic_DNA"/>
</dbReference>
<evidence type="ECO:0000313" key="3">
    <source>
        <dbReference type="Proteomes" id="UP000003093"/>
    </source>
</evidence>
<proteinExistence type="predicted"/>
<dbReference type="AlphaFoldDB" id="A0ABC9PXA8"/>
<keyword evidence="1" id="KW-0472">Membrane</keyword>
<sequence>MKMFSIGSAILHFVIGGIAVALASIIADKVGGKLGGIIATMPAVFLAAIIALALDHRGTQLVEMSMNLSTGAIVGILSCILTVFLTSLYIKHKGYRKGAIFTVVCWFVISLAIFSIRHL</sequence>
<comment type="caution">
    <text evidence="2">The sequence shown here is derived from an EMBL/GenBank/DDBJ whole genome shotgun (WGS) entry which is preliminary data.</text>
</comment>
<dbReference type="Pfam" id="PF11345">
    <property type="entry name" value="DUF3147"/>
    <property type="match status" value="1"/>
</dbReference>